<evidence type="ECO:0000313" key="2">
    <source>
        <dbReference type="Proteomes" id="UP000231259"/>
    </source>
</evidence>
<comment type="caution">
    <text evidence="1">The sequence shown here is derived from an EMBL/GenBank/DDBJ whole genome shotgun (WGS) entry which is preliminary data.</text>
</comment>
<dbReference type="EMBL" id="AWWI01000169">
    <property type="protein sequence ID" value="PIL17234.1"/>
    <property type="molecule type" value="Genomic_DNA"/>
</dbReference>
<reference evidence="1 2" key="1">
    <citation type="submission" date="2013-09" db="EMBL/GenBank/DDBJ databases">
        <title>Genome sequencing of Phaeobacter antarcticus sp. nov. SM1211.</title>
        <authorList>
            <person name="Zhang X.-Y."/>
            <person name="Liu C."/>
            <person name="Chen X.-L."/>
            <person name="Xie B.-B."/>
            <person name="Qin Q.-L."/>
            <person name="Rong J.-C."/>
            <person name="Zhang Y.-Z."/>
        </authorList>
    </citation>
    <scope>NUCLEOTIDE SEQUENCE [LARGE SCALE GENOMIC DNA]</scope>
    <source>
        <strain evidence="1 2">SM1211</strain>
    </source>
</reference>
<name>A0A2G8R6S2_9RHOB</name>
<proteinExistence type="predicted"/>
<gene>
    <name evidence="1" type="ORF">P775_24640</name>
</gene>
<sequence length="35" mass="3888">MGLREAEPDKQLAQAFGTDRMAHVAKRAHQLVQAL</sequence>
<keyword evidence="2" id="KW-1185">Reference proteome</keyword>
<dbReference type="Proteomes" id="UP000231259">
    <property type="component" value="Unassembled WGS sequence"/>
</dbReference>
<evidence type="ECO:0000313" key="1">
    <source>
        <dbReference type="EMBL" id="PIL17234.1"/>
    </source>
</evidence>
<dbReference type="AlphaFoldDB" id="A0A2G8R6S2"/>
<organism evidence="1 2">
    <name type="scientific">Puniceibacterium antarcticum</name>
    <dbReference type="NCBI Taxonomy" id="1206336"/>
    <lineage>
        <taxon>Bacteria</taxon>
        <taxon>Pseudomonadati</taxon>
        <taxon>Pseudomonadota</taxon>
        <taxon>Alphaproteobacteria</taxon>
        <taxon>Rhodobacterales</taxon>
        <taxon>Paracoccaceae</taxon>
        <taxon>Puniceibacterium</taxon>
    </lineage>
</organism>
<accession>A0A2G8R6S2</accession>
<protein>
    <submittedName>
        <fullName evidence="1">Uncharacterized protein</fullName>
    </submittedName>
</protein>